<keyword evidence="3" id="KW-1185">Reference proteome</keyword>
<accession>A0AAN6Q6L5</accession>
<evidence type="ECO:0000313" key="3">
    <source>
        <dbReference type="Proteomes" id="UP001305647"/>
    </source>
</evidence>
<reference evidence="2" key="1">
    <citation type="journal article" date="2023" name="Mol. Phylogenet. Evol.">
        <title>Genome-scale phylogeny and comparative genomics of the fungal order Sordariales.</title>
        <authorList>
            <person name="Hensen N."/>
            <person name="Bonometti L."/>
            <person name="Westerberg I."/>
            <person name="Brannstrom I.O."/>
            <person name="Guillou S."/>
            <person name="Cros-Aarteil S."/>
            <person name="Calhoun S."/>
            <person name="Haridas S."/>
            <person name="Kuo A."/>
            <person name="Mondo S."/>
            <person name="Pangilinan J."/>
            <person name="Riley R."/>
            <person name="LaButti K."/>
            <person name="Andreopoulos B."/>
            <person name="Lipzen A."/>
            <person name="Chen C."/>
            <person name="Yan M."/>
            <person name="Daum C."/>
            <person name="Ng V."/>
            <person name="Clum A."/>
            <person name="Steindorff A."/>
            <person name="Ohm R.A."/>
            <person name="Martin F."/>
            <person name="Silar P."/>
            <person name="Natvig D.O."/>
            <person name="Lalanne C."/>
            <person name="Gautier V."/>
            <person name="Ament-Velasquez S.L."/>
            <person name="Kruys A."/>
            <person name="Hutchinson M.I."/>
            <person name="Powell A.J."/>
            <person name="Barry K."/>
            <person name="Miller A.N."/>
            <person name="Grigoriev I.V."/>
            <person name="Debuchy R."/>
            <person name="Gladieux P."/>
            <person name="Hiltunen Thoren M."/>
            <person name="Johannesson H."/>
        </authorList>
    </citation>
    <scope>NUCLEOTIDE SEQUENCE</scope>
    <source>
        <strain evidence="2">CBS 757.83</strain>
    </source>
</reference>
<organism evidence="2 3">
    <name type="scientific">Parathielavia hyrcaniae</name>
    <dbReference type="NCBI Taxonomy" id="113614"/>
    <lineage>
        <taxon>Eukaryota</taxon>
        <taxon>Fungi</taxon>
        <taxon>Dikarya</taxon>
        <taxon>Ascomycota</taxon>
        <taxon>Pezizomycotina</taxon>
        <taxon>Sordariomycetes</taxon>
        <taxon>Sordariomycetidae</taxon>
        <taxon>Sordariales</taxon>
        <taxon>Chaetomiaceae</taxon>
        <taxon>Parathielavia</taxon>
    </lineage>
</organism>
<evidence type="ECO:0000256" key="1">
    <source>
        <dbReference type="SAM" id="MobiDB-lite"/>
    </source>
</evidence>
<feature type="compositionally biased region" description="Basic residues" evidence="1">
    <location>
        <begin position="60"/>
        <end position="87"/>
    </location>
</feature>
<gene>
    <name evidence="2" type="ORF">N658DRAFT_181942</name>
</gene>
<feature type="region of interest" description="Disordered" evidence="1">
    <location>
        <begin position="41"/>
        <end position="120"/>
    </location>
</feature>
<comment type="caution">
    <text evidence="2">The sequence shown here is derived from an EMBL/GenBank/DDBJ whole genome shotgun (WGS) entry which is preliminary data.</text>
</comment>
<name>A0AAN6Q6L5_9PEZI</name>
<reference evidence="2" key="2">
    <citation type="submission" date="2023-05" db="EMBL/GenBank/DDBJ databases">
        <authorList>
            <consortium name="Lawrence Berkeley National Laboratory"/>
            <person name="Steindorff A."/>
            <person name="Hensen N."/>
            <person name="Bonometti L."/>
            <person name="Westerberg I."/>
            <person name="Brannstrom I.O."/>
            <person name="Guillou S."/>
            <person name="Cros-Aarteil S."/>
            <person name="Calhoun S."/>
            <person name="Haridas S."/>
            <person name="Kuo A."/>
            <person name="Mondo S."/>
            <person name="Pangilinan J."/>
            <person name="Riley R."/>
            <person name="Labutti K."/>
            <person name="Andreopoulos B."/>
            <person name="Lipzen A."/>
            <person name="Chen C."/>
            <person name="Yanf M."/>
            <person name="Daum C."/>
            <person name="Ng V."/>
            <person name="Clum A."/>
            <person name="Ohm R."/>
            <person name="Martin F."/>
            <person name="Silar P."/>
            <person name="Natvig D."/>
            <person name="Lalanne C."/>
            <person name="Gautier V."/>
            <person name="Ament-Velasquez S.L."/>
            <person name="Kruys A."/>
            <person name="Hutchinson M.I."/>
            <person name="Powell A.J."/>
            <person name="Barry K."/>
            <person name="Miller A.N."/>
            <person name="Grigoriev I.V."/>
            <person name="Debuchy R."/>
            <person name="Gladieux P."/>
            <person name="Thoren M.H."/>
            <person name="Johannesson H."/>
        </authorList>
    </citation>
    <scope>NUCLEOTIDE SEQUENCE</scope>
    <source>
        <strain evidence="2">CBS 757.83</strain>
    </source>
</reference>
<proteinExistence type="predicted"/>
<dbReference type="AlphaFoldDB" id="A0AAN6Q6L5"/>
<sequence>MGEYETHVLDQARRPTNDRDALKWLEMQLGSHNAFQQGLLAKDPGIRASQNSRNAQPEKGRRKRRGPNKRAQAKIRRNNRVYHHTGARRIMALEEQIPGNQGVASATRHGDGGKRQRVPPLVVAPRRPNLAEGWTFLSEAAAGTENGDSPAR</sequence>
<evidence type="ECO:0000313" key="2">
    <source>
        <dbReference type="EMBL" id="KAK4104552.1"/>
    </source>
</evidence>
<dbReference type="Proteomes" id="UP001305647">
    <property type="component" value="Unassembled WGS sequence"/>
</dbReference>
<protein>
    <submittedName>
        <fullName evidence="2">Uncharacterized protein</fullName>
    </submittedName>
</protein>
<dbReference type="EMBL" id="MU863626">
    <property type="protein sequence ID" value="KAK4104552.1"/>
    <property type="molecule type" value="Genomic_DNA"/>
</dbReference>